<feature type="region of interest" description="Disordered" evidence="1">
    <location>
        <begin position="105"/>
        <end position="242"/>
    </location>
</feature>
<dbReference type="Proteomes" id="UP001189429">
    <property type="component" value="Unassembled WGS sequence"/>
</dbReference>
<feature type="compositionally biased region" description="Low complexity" evidence="1">
    <location>
        <begin position="484"/>
        <end position="498"/>
    </location>
</feature>
<evidence type="ECO:0000256" key="2">
    <source>
        <dbReference type="SAM" id="Phobius"/>
    </source>
</evidence>
<protein>
    <recommendedName>
        <fullName evidence="5">ADP,ATP carrier protein</fullName>
    </recommendedName>
</protein>
<sequence>GAGGGLRTLQKDLVELKDAAVRLRAEGGTDDELEQADADVEEVRRKVRKASSVTGAPDPSSTTEAPHRRRRHGSTTTGPDPVDQDDVVEGPGVMSAAVEDPVVEQPAAAQQHHKKQEHSVKGSHSPHGNESESVSVANTSRDTVHKRGSATTSKAHKNTTSTLTSTSTTKITKTTTSTTKTSTTKTSTTTITRTTTTRTSTSTTKTSTTRTTTSTTVTTTTTTTSTSTTSTTSTSTTTTRHHVWGGEGVSSAHDGWLARLRERYRFASPCGVTACPVPAIENARLPEALRGVRSKVTVTDVDTERGSQSAVESEGMGHALMVEGIEALRGNKTGLNNALGLARGWLSMAHGPKERPHPLGGGGDVTADPATKCSVSPYGVSAVQAGPRGCLGMLGGKRAHGETPRGGERLQQVALLSLAFPPKCWLWHADVASACEAQVCRDDPCVEAWAVDGKCVKCEERGLPLLVLASGPQRPRRACAVATGGDPAARGPRGAPRATQSRSDVARSNVPETADRPKLKDPRGVGRGRCDAEPEFRRWRRCIADFADASPMRRRCGAVPRPHLFGPHLGGPCCPLRSCLVVQYVSWAFPGAARAEVPSPEPEGGGFMTKVIGAAAQGATAAFVAAILSAVTEPLVNRLLVKRMTFAQAYAEVNFAIVSKFFLTTFPTNMLKFPVFEVINIMFSFTSLSGGIRGMINGFLFCTIMLPVTNYRFRKSMGWEITLPALYQAYVPTVVRDIVYGWSRGFVFGVMSGVALPKEIRFGITVFAACIISSPGNEWRGYTLQPKEKKLPFAEYFKPVNYARSTGVGATIMGVALGVGMFVTPYVETLVSFLSTLI</sequence>
<feature type="compositionally biased region" description="Basic and acidic residues" evidence="1">
    <location>
        <begin position="513"/>
        <end position="530"/>
    </location>
</feature>
<feature type="compositionally biased region" description="Acidic residues" evidence="1">
    <location>
        <begin position="28"/>
        <end position="40"/>
    </location>
</feature>
<keyword evidence="2" id="KW-0812">Transmembrane</keyword>
<feature type="transmembrane region" description="Helical" evidence="2">
    <location>
        <begin position="644"/>
        <end position="663"/>
    </location>
</feature>
<dbReference type="PANTHER" id="PTHR12766">
    <property type="entry name" value="DEATH DOMAIN-ASSOCIATED PROTEIN 6 DAXX"/>
    <property type="match status" value="1"/>
</dbReference>
<reference evidence="3" key="1">
    <citation type="submission" date="2023-10" db="EMBL/GenBank/DDBJ databases">
        <authorList>
            <person name="Chen Y."/>
            <person name="Shah S."/>
            <person name="Dougan E. K."/>
            <person name="Thang M."/>
            <person name="Chan C."/>
        </authorList>
    </citation>
    <scope>NUCLEOTIDE SEQUENCE [LARGE SCALE GENOMIC DNA]</scope>
</reference>
<comment type="caution">
    <text evidence="3">The sequence shown here is derived from an EMBL/GenBank/DDBJ whole genome shotgun (WGS) entry which is preliminary data.</text>
</comment>
<feature type="transmembrane region" description="Helical" evidence="2">
    <location>
        <begin position="807"/>
        <end position="827"/>
    </location>
</feature>
<proteinExistence type="predicted"/>
<feature type="compositionally biased region" description="Polar residues" evidence="1">
    <location>
        <begin position="51"/>
        <end position="64"/>
    </location>
</feature>
<keyword evidence="2" id="KW-0472">Membrane</keyword>
<evidence type="ECO:0000313" key="3">
    <source>
        <dbReference type="EMBL" id="CAK0867326.1"/>
    </source>
</evidence>
<feature type="region of interest" description="Disordered" evidence="1">
    <location>
        <begin position="478"/>
        <end position="530"/>
    </location>
</feature>
<keyword evidence="4" id="KW-1185">Reference proteome</keyword>
<organism evidence="3 4">
    <name type="scientific">Prorocentrum cordatum</name>
    <dbReference type="NCBI Taxonomy" id="2364126"/>
    <lineage>
        <taxon>Eukaryota</taxon>
        <taxon>Sar</taxon>
        <taxon>Alveolata</taxon>
        <taxon>Dinophyceae</taxon>
        <taxon>Prorocentrales</taxon>
        <taxon>Prorocentraceae</taxon>
        <taxon>Prorocentrum</taxon>
    </lineage>
</organism>
<feature type="compositionally biased region" description="Polar residues" evidence="1">
    <location>
        <begin position="126"/>
        <end position="141"/>
    </location>
</feature>
<dbReference type="EMBL" id="CAUYUJ010016631">
    <property type="protein sequence ID" value="CAK0867326.1"/>
    <property type="molecule type" value="Genomic_DNA"/>
</dbReference>
<feature type="non-terminal residue" evidence="3">
    <location>
        <position position="1"/>
    </location>
</feature>
<accession>A0ABN9V3F6</accession>
<name>A0ABN9V3F6_9DINO</name>
<feature type="transmembrane region" description="Helical" evidence="2">
    <location>
        <begin position="611"/>
        <end position="632"/>
    </location>
</feature>
<feature type="region of interest" description="Disordered" evidence="1">
    <location>
        <begin position="26"/>
        <end position="88"/>
    </location>
</feature>
<gene>
    <name evidence="3" type="ORF">PCOR1329_LOCUS54299</name>
</gene>
<evidence type="ECO:0000313" key="4">
    <source>
        <dbReference type="Proteomes" id="UP001189429"/>
    </source>
</evidence>
<feature type="transmembrane region" description="Helical" evidence="2">
    <location>
        <begin position="683"/>
        <end position="708"/>
    </location>
</feature>
<evidence type="ECO:0008006" key="5">
    <source>
        <dbReference type="Google" id="ProtNLM"/>
    </source>
</evidence>
<dbReference type="PANTHER" id="PTHR12766:SF7">
    <property type="entry name" value="DEATH DOMAIN-ASSOCIATED PROTEIN 6"/>
    <property type="match status" value="1"/>
</dbReference>
<keyword evidence="2" id="KW-1133">Transmembrane helix</keyword>
<feature type="compositionally biased region" description="Low complexity" evidence="1">
    <location>
        <begin position="159"/>
        <end position="238"/>
    </location>
</feature>
<evidence type="ECO:0000256" key="1">
    <source>
        <dbReference type="SAM" id="MobiDB-lite"/>
    </source>
</evidence>